<dbReference type="SUPFAM" id="SSF48452">
    <property type="entry name" value="TPR-like"/>
    <property type="match status" value="2"/>
</dbReference>
<organism evidence="5 6">
    <name type="scientific">Sphingomonas jeddahensis</name>
    <dbReference type="NCBI Taxonomy" id="1915074"/>
    <lineage>
        <taxon>Bacteria</taxon>
        <taxon>Pseudomonadati</taxon>
        <taxon>Pseudomonadota</taxon>
        <taxon>Alphaproteobacteria</taxon>
        <taxon>Sphingomonadales</taxon>
        <taxon>Sphingomonadaceae</taxon>
        <taxon>Sphingomonas</taxon>
    </lineage>
</organism>
<keyword evidence="2 3" id="KW-0802">TPR repeat</keyword>
<feature type="repeat" description="TPR" evidence="3">
    <location>
        <begin position="293"/>
        <end position="326"/>
    </location>
</feature>
<evidence type="ECO:0000256" key="1">
    <source>
        <dbReference type="ARBA" id="ARBA00022737"/>
    </source>
</evidence>
<dbReference type="PROSITE" id="PS50005">
    <property type="entry name" value="TPR"/>
    <property type="match status" value="4"/>
</dbReference>
<evidence type="ECO:0000256" key="4">
    <source>
        <dbReference type="SAM" id="Phobius"/>
    </source>
</evidence>
<dbReference type="STRING" id="1915074.SPHI_20620"/>
<dbReference type="Gene3D" id="1.25.40.10">
    <property type="entry name" value="Tetratricopeptide repeat domain"/>
    <property type="match status" value="2"/>
</dbReference>
<dbReference type="EMBL" id="MPSB01000008">
    <property type="protein sequence ID" value="ONF95860.1"/>
    <property type="molecule type" value="Genomic_DNA"/>
</dbReference>
<proteinExistence type="predicted"/>
<dbReference type="Pfam" id="PF00515">
    <property type="entry name" value="TPR_1"/>
    <property type="match status" value="1"/>
</dbReference>
<keyword evidence="6" id="KW-1185">Reference proteome</keyword>
<reference evidence="5 6" key="1">
    <citation type="submission" date="2016-11" db="EMBL/GenBank/DDBJ databases">
        <title>Genome sequence of Sphingomonas jeddahensis G39.</title>
        <authorList>
            <person name="Poehlein A."/>
            <person name="Wuebbeler J.H."/>
            <person name="Steinbuechel A."/>
            <person name="Daniel R."/>
        </authorList>
    </citation>
    <scope>NUCLEOTIDE SEQUENCE [LARGE SCALE GENOMIC DNA]</scope>
    <source>
        <strain evidence="5 6">G39</strain>
    </source>
</reference>
<feature type="transmembrane region" description="Helical" evidence="4">
    <location>
        <begin position="54"/>
        <end position="76"/>
    </location>
</feature>
<evidence type="ECO:0000256" key="3">
    <source>
        <dbReference type="PROSITE-ProRule" id="PRU00339"/>
    </source>
</evidence>
<evidence type="ECO:0000256" key="2">
    <source>
        <dbReference type="ARBA" id="ARBA00022803"/>
    </source>
</evidence>
<keyword evidence="5" id="KW-0449">Lipoprotein</keyword>
<keyword evidence="1" id="KW-0677">Repeat</keyword>
<keyword evidence="4" id="KW-0472">Membrane</keyword>
<dbReference type="InterPro" id="IPR011990">
    <property type="entry name" value="TPR-like_helical_dom_sf"/>
</dbReference>
<dbReference type="AlphaFoldDB" id="A0A1V2ETD6"/>
<evidence type="ECO:0000313" key="5">
    <source>
        <dbReference type="EMBL" id="ONF95860.1"/>
    </source>
</evidence>
<dbReference type="PANTHER" id="PTHR44858:SF1">
    <property type="entry name" value="UDP-N-ACETYLGLUCOSAMINE--PEPTIDE N-ACETYLGLUCOSAMINYLTRANSFERASE SPINDLY-RELATED"/>
    <property type="match status" value="1"/>
</dbReference>
<gene>
    <name evidence="5" type="ORF">SPHI_20620</name>
</gene>
<dbReference type="PROSITE" id="PS50293">
    <property type="entry name" value="TPR_REGION"/>
    <property type="match status" value="1"/>
</dbReference>
<feature type="transmembrane region" description="Helical" evidence="4">
    <location>
        <begin position="6"/>
        <end position="27"/>
    </location>
</feature>
<feature type="repeat" description="TPR" evidence="3">
    <location>
        <begin position="191"/>
        <end position="224"/>
    </location>
</feature>
<dbReference type="InterPro" id="IPR050498">
    <property type="entry name" value="Ycf3"/>
</dbReference>
<protein>
    <submittedName>
        <fullName evidence="5">Lipoprotein NlpI</fullName>
    </submittedName>
</protein>
<dbReference type="Proteomes" id="UP000188729">
    <property type="component" value="Unassembled WGS sequence"/>
</dbReference>
<accession>A0A1V2ETD6</accession>
<feature type="transmembrane region" description="Helical" evidence="4">
    <location>
        <begin position="88"/>
        <end position="110"/>
    </location>
</feature>
<evidence type="ECO:0000313" key="6">
    <source>
        <dbReference type="Proteomes" id="UP000188729"/>
    </source>
</evidence>
<feature type="repeat" description="TPR" evidence="3">
    <location>
        <begin position="259"/>
        <end position="292"/>
    </location>
</feature>
<feature type="transmembrane region" description="Helical" evidence="4">
    <location>
        <begin position="130"/>
        <end position="149"/>
    </location>
</feature>
<dbReference type="InterPro" id="IPR019734">
    <property type="entry name" value="TPR_rpt"/>
</dbReference>
<feature type="repeat" description="TPR" evidence="3">
    <location>
        <begin position="225"/>
        <end position="258"/>
    </location>
</feature>
<dbReference type="Pfam" id="PF13432">
    <property type="entry name" value="TPR_16"/>
    <property type="match status" value="1"/>
</dbReference>
<keyword evidence="4" id="KW-0812">Transmembrane</keyword>
<name>A0A1V2ETD6_9SPHN</name>
<sequence>MFDDVPVRVWLLLAIAAIGYQPALYVFRHIAHDPRRRDITAPPVDLSWRSHRQLAISGSILAGLLAFAFFIFTPAAERFARSPSFMPLLLGALGVLALFTVVKAMATGSIEPMIRGLSSTYRRDAHPRRFWASMGWNSVIGGLMLWMAVTTISSQSRERCLDYAQALTPQERLSACDEALAQSDLSREDRNDLYRNRGIARHELADAEQAIDDYNRAIDLVPGDSYALHNRGLLYLAGGQFQFALEDFSRSLRLRPDNKDGYANRAEAYVATGAFKQAIADHSRVLAIDPNDEYALVGRGMAYVWTDDIARARQDFDRARTLHPASVALLRGEGVLAVHLKDLETARRKLREAYDREPDHVSTLSALAEVHDRLGDADKAKLARQKLAALRRNQPR</sequence>
<keyword evidence="4" id="KW-1133">Transmembrane helix</keyword>
<dbReference type="SMART" id="SM00028">
    <property type="entry name" value="TPR"/>
    <property type="match status" value="6"/>
</dbReference>
<comment type="caution">
    <text evidence="5">The sequence shown here is derived from an EMBL/GenBank/DDBJ whole genome shotgun (WGS) entry which is preliminary data.</text>
</comment>
<dbReference type="PANTHER" id="PTHR44858">
    <property type="entry name" value="TETRATRICOPEPTIDE REPEAT PROTEIN 6"/>
    <property type="match status" value="1"/>
</dbReference>